<dbReference type="InterPro" id="IPR036163">
    <property type="entry name" value="HMA_dom_sf"/>
</dbReference>
<dbReference type="InterPro" id="IPR006121">
    <property type="entry name" value="HMA_dom"/>
</dbReference>
<dbReference type="GO" id="GO:0046872">
    <property type="term" value="F:metal ion binding"/>
    <property type="evidence" value="ECO:0007669"/>
    <property type="project" value="InterPro"/>
</dbReference>
<dbReference type="EMBL" id="WWCL01000002">
    <property type="protein sequence ID" value="MYN45666.1"/>
    <property type="molecule type" value="Genomic_DNA"/>
</dbReference>
<name>A0A845I3D4_9BURK</name>
<accession>A0A845I3D4</accession>
<dbReference type="CDD" id="cd00371">
    <property type="entry name" value="HMA"/>
    <property type="match status" value="1"/>
</dbReference>
<proteinExistence type="predicted"/>
<dbReference type="PROSITE" id="PS50846">
    <property type="entry name" value="HMA_2"/>
    <property type="match status" value="1"/>
</dbReference>
<feature type="domain" description="HMA" evidence="1">
    <location>
        <begin position="2"/>
        <end position="68"/>
    </location>
</feature>
<organism evidence="2 3">
    <name type="scientific">Duganella fentianensis</name>
    <dbReference type="NCBI Taxonomy" id="2692177"/>
    <lineage>
        <taxon>Bacteria</taxon>
        <taxon>Pseudomonadati</taxon>
        <taxon>Pseudomonadota</taxon>
        <taxon>Betaproteobacteria</taxon>
        <taxon>Burkholderiales</taxon>
        <taxon>Oxalobacteraceae</taxon>
        <taxon>Telluria group</taxon>
        <taxon>Duganella</taxon>
    </lineage>
</organism>
<dbReference type="Pfam" id="PF00403">
    <property type="entry name" value="HMA"/>
    <property type="match status" value="1"/>
</dbReference>
<evidence type="ECO:0000313" key="2">
    <source>
        <dbReference type="EMBL" id="MYN45666.1"/>
    </source>
</evidence>
<evidence type="ECO:0000259" key="1">
    <source>
        <dbReference type="PROSITE" id="PS50846"/>
    </source>
</evidence>
<protein>
    <submittedName>
        <fullName evidence="2">Copper chaperone</fullName>
    </submittedName>
</protein>
<dbReference type="SUPFAM" id="SSF55008">
    <property type="entry name" value="HMA, heavy metal-associated domain"/>
    <property type="match status" value="1"/>
</dbReference>
<sequence>MQNTVINIEKMEDEGSADTITQILLKLSGVEEVRVSLRDCLASVQFDESRTSPLRMTASLEAAGYPSYVSAGAAAPQTAARAGGCCGGCCGG</sequence>
<dbReference type="RefSeq" id="WP_155435886.1">
    <property type="nucleotide sequence ID" value="NZ_WWCL01000002.1"/>
</dbReference>
<keyword evidence="3" id="KW-1185">Reference proteome</keyword>
<reference evidence="2" key="1">
    <citation type="submission" date="2019-12" db="EMBL/GenBank/DDBJ databases">
        <title>Novel species isolated from a subtropical stream in China.</title>
        <authorList>
            <person name="Lu H."/>
        </authorList>
    </citation>
    <scope>NUCLEOTIDE SEQUENCE [LARGE SCALE GENOMIC DNA]</scope>
    <source>
        <strain evidence="2">FT93W</strain>
    </source>
</reference>
<dbReference type="Gene3D" id="3.30.70.100">
    <property type="match status" value="1"/>
</dbReference>
<dbReference type="AlphaFoldDB" id="A0A845I3D4"/>
<gene>
    <name evidence="2" type="ORF">GTP23_11460</name>
</gene>
<evidence type="ECO:0000313" key="3">
    <source>
        <dbReference type="Proteomes" id="UP000444316"/>
    </source>
</evidence>
<dbReference type="Proteomes" id="UP000444316">
    <property type="component" value="Unassembled WGS sequence"/>
</dbReference>
<comment type="caution">
    <text evidence="2">The sequence shown here is derived from an EMBL/GenBank/DDBJ whole genome shotgun (WGS) entry which is preliminary data.</text>
</comment>